<proteinExistence type="predicted"/>
<accession>A0A4R6QJA0</accession>
<dbReference type="PANTHER" id="PTHR43798:SF31">
    <property type="entry name" value="AB HYDROLASE SUPERFAMILY PROTEIN YCLE"/>
    <property type="match status" value="1"/>
</dbReference>
<evidence type="ECO:0000259" key="2">
    <source>
        <dbReference type="Pfam" id="PF12697"/>
    </source>
</evidence>
<evidence type="ECO:0000256" key="1">
    <source>
        <dbReference type="ARBA" id="ARBA00022801"/>
    </source>
</evidence>
<dbReference type="SUPFAM" id="SSF53474">
    <property type="entry name" value="alpha/beta-Hydrolases"/>
    <property type="match status" value="1"/>
</dbReference>
<dbReference type="Pfam" id="PF12697">
    <property type="entry name" value="Abhydrolase_6"/>
    <property type="match status" value="1"/>
</dbReference>
<dbReference type="InParanoid" id="A0A4R6QJA0"/>
<dbReference type="OrthoDB" id="149912at2"/>
<dbReference type="AlphaFoldDB" id="A0A4R6QJA0"/>
<keyword evidence="4" id="KW-1185">Reference proteome</keyword>
<dbReference type="Proteomes" id="UP000295361">
    <property type="component" value="Unassembled WGS sequence"/>
</dbReference>
<evidence type="ECO:0000313" key="3">
    <source>
        <dbReference type="EMBL" id="TDP63207.1"/>
    </source>
</evidence>
<dbReference type="InterPro" id="IPR050266">
    <property type="entry name" value="AB_hydrolase_sf"/>
</dbReference>
<dbReference type="GO" id="GO:0016787">
    <property type="term" value="F:hydrolase activity"/>
    <property type="evidence" value="ECO:0007669"/>
    <property type="project" value="UniProtKB-KW"/>
</dbReference>
<name>A0A4R6QJA0_9BURK</name>
<dbReference type="EMBL" id="SNXS01000005">
    <property type="protein sequence ID" value="TDP63207.1"/>
    <property type="molecule type" value="Genomic_DNA"/>
</dbReference>
<dbReference type="GO" id="GO:0016020">
    <property type="term" value="C:membrane"/>
    <property type="evidence" value="ECO:0007669"/>
    <property type="project" value="TreeGrafter"/>
</dbReference>
<dbReference type="Gene3D" id="3.40.50.1820">
    <property type="entry name" value="alpha/beta hydrolase"/>
    <property type="match status" value="1"/>
</dbReference>
<protein>
    <submittedName>
        <fullName evidence="3">Pimeloyl-ACP methyl ester carboxylesterase</fullName>
    </submittedName>
</protein>
<feature type="domain" description="AB hydrolase-1" evidence="2">
    <location>
        <begin position="46"/>
        <end position="305"/>
    </location>
</feature>
<reference evidence="3 4" key="1">
    <citation type="submission" date="2019-03" db="EMBL/GenBank/DDBJ databases">
        <title>Genomic Encyclopedia of Type Strains, Phase IV (KMG-IV): sequencing the most valuable type-strain genomes for metagenomic binning, comparative biology and taxonomic classification.</title>
        <authorList>
            <person name="Goeker M."/>
        </authorList>
    </citation>
    <scope>NUCLEOTIDE SEQUENCE [LARGE SCALE GENOMIC DNA]</scope>
    <source>
        <strain evidence="3 4">DSM 16998</strain>
    </source>
</reference>
<dbReference type="InterPro" id="IPR029058">
    <property type="entry name" value="AB_hydrolase_fold"/>
</dbReference>
<dbReference type="RefSeq" id="WP_133702388.1">
    <property type="nucleotide sequence ID" value="NZ_SNXS01000005.1"/>
</dbReference>
<keyword evidence="1" id="KW-0378">Hydrolase</keyword>
<gene>
    <name evidence="3" type="ORF">DES47_105209</name>
</gene>
<dbReference type="PANTHER" id="PTHR43798">
    <property type="entry name" value="MONOACYLGLYCEROL LIPASE"/>
    <property type="match status" value="1"/>
</dbReference>
<dbReference type="PRINTS" id="PR00111">
    <property type="entry name" value="ABHYDROLASE"/>
</dbReference>
<dbReference type="InterPro" id="IPR000073">
    <property type="entry name" value="AB_hydrolase_1"/>
</dbReference>
<organism evidence="3 4">
    <name type="scientific">Roseateles toxinivorans</name>
    <dbReference type="NCBI Taxonomy" id="270368"/>
    <lineage>
        <taxon>Bacteria</taxon>
        <taxon>Pseudomonadati</taxon>
        <taxon>Pseudomonadota</taxon>
        <taxon>Betaproteobacteria</taxon>
        <taxon>Burkholderiales</taxon>
        <taxon>Sphaerotilaceae</taxon>
        <taxon>Roseateles</taxon>
    </lineage>
</organism>
<sequence>MQSPANIPNYAPKRHAHSVFVPVRGHRYHCHVWGEASMVTPERPPLVMVHGWMDVGASFQFVVDALKQDRLVIAPDWRGYGRTEGPATDSYWFPDYLGDLDALLDSPELGLGPDRVIDLAGHSMGGNVVMSFAAVRFARIRRLINLEGFGLPETRPHHAPRRLAQWLDDLKTPQRLKTYDNLAAVAERLRSNNPRLAEDKAAWLAPHWSRLAEDGQWHIQGDPAHKRTNPMLYRKDEILEGWKLIQAPTLWVEGADTDVARFWGDSYPRADFEARIALVPKLSKANLADCGHMLHHDQPQALAAAIEGFLDS</sequence>
<comment type="caution">
    <text evidence="3">The sequence shown here is derived from an EMBL/GenBank/DDBJ whole genome shotgun (WGS) entry which is preliminary data.</text>
</comment>
<evidence type="ECO:0000313" key="4">
    <source>
        <dbReference type="Proteomes" id="UP000295361"/>
    </source>
</evidence>